<feature type="compositionally biased region" description="Pro residues" evidence="1">
    <location>
        <begin position="37"/>
        <end position="52"/>
    </location>
</feature>
<proteinExistence type="predicted"/>
<reference evidence="2 3" key="1">
    <citation type="submission" date="2024-09" db="EMBL/GenBank/DDBJ databases">
        <authorList>
            <person name="Sun Q."/>
            <person name="Mori K."/>
        </authorList>
    </citation>
    <scope>NUCLEOTIDE SEQUENCE [LARGE SCALE GENOMIC DNA]</scope>
    <source>
        <strain evidence="2 3">TISTR 2452</strain>
    </source>
</reference>
<protein>
    <submittedName>
        <fullName evidence="2">Uncharacterized protein</fullName>
    </submittedName>
</protein>
<evidence type="ECO:0000313" key="2">
    <source>
        <dbReference type="EMBL" id="MFB9326735.1"/>
    </source>
</evidence>
<feature type="compositionally biased region" description="Low complexity" evidence="1">
    <location>
        <begin position="75"/>
        <end position="95"/>
    </location>
</feature>
<organism evidence="2 3">
    <name type="scientific">Paenibacillus aurantiacus</name>
    <dbReference type="NCBI Taxonomy" id="1936118"/>
    <lineage>
        <taxon>Bacteria</taxon>
        <taxon>Bacillati</taxon>
        <taxon>Bacillota</taxon>
        <taxon>Bacilli</taxon>
        <taxon>Bacillales</taxon>
        <taxon>Paenibacillaceae</taxon>
        <taxon>Paenibacillus</taxon>
    </lineage>
</organism>
<evidence type="ECO:0000313" key="3">
    <source>
        <dbReference type="Proteomes" id="UP001589747"/>
    </source>
</evidence>
<dbReference type="Proteomes" id="UP001589747">
    <property type="component" value="Unassembled WGS sequence"/>
</dbReference>
<gene>
    <name evidence="2" type="ORF">ACFFSY_12490</name>
</gene>
<sequence>MATAQEELAGFDAGTATNEGVSALFETVAQTLRQSQPEPPARPEGESGPPPMLQAMGGLMPMFTWGLNTEENGETESSMAESTSSSASGEAASAMTAGDMKAIIAELQA</sequence>
<keyword evidence="3" id="KW-1185">Reference proteome</keyword>
<evidence type="ECO:0000256" key="1">
    <source>
        <dbReference type="SAM" id="MobiDB-lite"/>
    </source>
</evidence>
<name>A0ABV5KND8_9BACL</name>
<comment type="caution">
    <text evidence="2">The sequence shown here is derived from an EMBL/GenBank/DDBJ whole genome shotgun (WGS) entry which is preliminary data.</text>
</comment>
<accession>A0ABV5KND8</accession>
<dbReference type="RefSeq" id="WP_377494309.1">
    <property type="nucleotide sequence ID" value="NZ_JBHMDO010000022.1"/>
</dbReference>
<dbReference type="EMBL" id="JBHMDO010000022">
    <property type="protein sequence ID" value="MFB9326735.1"/>
    <property type="molecule type" value="Genomic_DNA"/>
</dbReference>
<feature type="region of interest" description="Disordered" evidence="1">
    <location>
        <begin position="31"/>
        <end position="95"/>
    </location>
</feature>